<dbReference type="PANTHER" id="PTHR12815">
    <property type="entry name" value="SORTING AND ASSEMBLY MACHINERY SAMM50 PROTEIN FAMILY MEMBER"/>
    <property type="match status" value="1"/>
</dbReference>
<evidence type="ECO:0000259" key="6">
    <source>
        <dbReference type="Pfam" id="PF01103"/>
    </source>
</evidence>
<evidence type="ECO:0000256" key="5">
    <source>
        <dbReference type="ARBA" id="ARBA00023136"/>
    </source>
</evidence>
<dbReference type="Pfam" id="PF01103">
    <property type="entry name" value="Omp85"/>
    <property type="match status" value="1"/>
</dbReference>
<dbReference type="InParanoid" id="A0A2T3A752"/>
<organism evidence="7 8">
    <name type="scientific">Coniella lustricola</name>
    <dbReference type="NCBI Taxonomy" id="2025994"/>
    <lineage>
        <taxon>Eukaryota</taxon>
        <taxon>Fungi</taxon>
        <taxon>Dikarya</taxon>
        <taxon>Ascomycota</taxon>
        <taxon>Pezizomycotina</taxon>
        <taxon>Sordariomycetes</taxon>
        <taxon>Sordariomycetidae</taxon>
        <taxon>Diaporthales</taxon>
        <taxon>Schizoparmaceae</taxon>
        <taxon>Coniella</taxon>
    </lineage>
</organism>
<dbReference type="STRING" id="2025994.A0A2T3A752"/>
<dbReference type="FunFam" id="2.40.160.50:FF:000008">
    <property type="entry name" value="Mitochondrial outer membrane beta-barrel protein Tob55"/>
    <property type="match status" value="1"/>
</dbReference>
<comment type="similarity">
    <text evidence="2">Belongs to the SAM50/omp85 family.</text>
</comment>
<keyword evidence="3" id="KW-1134">Transmembrane beta strand</keyword>
<dbReference type="InterPro" id="IPR039910">
    <property type="entry name" value="D15-like"/>
</dbReference>
<evidence type="ECO:0000313" key="8">
    <source>
        <dbReference type="Proteomes" id="UP000241462"/>
    </source>
</evidence>
<dbReference type="OrthoDB" id="1724197at2759"/>
<evidence type="ECO:0000256" key="3">
    <source>
        <dbReference type="ARBA" id="ARBA00022452"/>
    </source>
</evidence>
<dbReference type="GO" id="GO:0045040">
    <property type="term" value="P:protein insertion into mitochondrial outer membrane"/>
    <property type="evidence" value="ECO:0007669"/>
    <property type="project" value="TreeGrafter"/>
</dbReference>
<keyword evidence="4" id="KW-0812">Transmembrane</keyword>
<evidence type="ECO:0000256" key="4">
    <source>
        <dbReference type="ARBA" id="ARBA00022692"/>
    </source>
</evidence>
<sequence>MASTSGSAGLSAIDNLQKLEADAAMLRQQAQNMTDAELAQHQQALQSRLALLNDHLQRPATIHSIEVHGAKNTRKGFLDPLFAPLVDPARNADTTLGEVLAGIQEVTDKLARFEIFHPEPSVFLSDARASDPHAAGTDMAVSIRVAEKSRFLLKTGTELGNTEGSGYINMLWRNMFGGAEQLSINTSAGTRTRSSYTASLSAPLQGNPDVRVSLEAQSADIQKSWASHEEVSKGATLRTAWLSPTTRDLHNLAYSSTWRQVTGLSAAASPTVRADAGDSMKSALTYTFTRDRRDNPMLPQSGYLVKTITELAGLGPLRGDVAFYKSEVELAGAMPLSLPRGLFSRNTDATSTTANTNAYLPSRASIGGGFRCGWLWPLPLGWSPNGTDVIPSLITDRFQLGGPTDVRGFKIGGLGPRDGNDSVGGDLFAAGSINMLLPLPRTSADSPLRLQLFANAGRLVALENQTTARETESKGLAMSPRAVRRGMAKALAELGNGLPSCAAGFGLVYAAQVARFELNFSLPLVLRKGEQARKGVSVGVGIDFM</sequence>
<dbReference type="PANTHER" id="PTHR12815:SF18">
    <property type="entry name" value="SORTING AND ASSEMBLY MACHINERY COMPONENT 50 HOMOLOG"/>
    <property type="match status" value="1"/>
</dbReference>
<dbReference type="InterPro" id="IPR000184">
    <property type="entry name" value="Bac_surfAg_D15"/>
</dbReference>
<dbReference type="EMBL" id="KZ678449">
    <property type="protein sequence ID" value="PSR84083.1"/>
    <property type="molecule type" value="Genomic_DNA"/>
</dbReference>
<reference evidence="7 8" key="1">
    <citation type="journal article" date="2018" name="Mycol. Prog.">
        <title>Coniella lustricola, a new species from submerged detritus.</title>
        <authorList>
            <person name="Raudabaugh D.B."/>
            <person name="Iturriaga T."/>
            <person name="Carver A."/>
            <person name="Mondo S."/>
            <person name="Pangilinan J."/>
            <person name="Lipzen A."/>
            <person name="He G."/>
            <person name="Amirebrahimi M."/>
            <person name="Grigoriev I.V."/>
            <person name="Miller A.N."/>
        </authorList>
    </citation>
    <scope>NUCLEOTIDE SEQUENCE [LARGE SCALE GENOMIC DNA]</scope>
    <source>
        <strain evidence="7 8">B22-T-1</strain>
    </source>
</reference>
<dbReference type="GO" id="GO:0005741">
    <property type="term" value="C:mitochondrial outer membrane"/>
    <property type="evidence" value="ECO:0007669"/>
    <property type="project" value="UniProtKB-SubCell"/>
</dbReference>
<dbReference type="AlphaFoldDB" id="A0A2T3A752"/>
<name>A0A2T3A752_9PEZI</name>
<gene>
    <name evidence="7" type="ORF">BD289DRAFT_453540</name>
</gene>
<evidence type="ECO:0000256" key="1">
    <source>
        <dbReference type="ARBA" id="ARBA00004374"/>
    </source>
</evidence>
<dbReference type="Proteomes" id="UP000241462">
    <property type="component" value="Unassembled WGS sequence"/>
</dbReference>
<keyword evidence="5" id="KW-0472">Membrane</keyword>
<accession>A0A2T3A752</accession>
<keyword evidence="8" id="KW-1185">Reference proteome</keyword>
<evidence type="ECO:0000313" key="7">
    <source>
        <dbReference type="EMBL" id="PSR84083.1"/>
    </source>
</evidence>
<protein>
    <submittedName>
        <fullName evidence="7">Sorting assembly machinery 50 kDa subunit</fullName>
    </submittedName>
</protein>
<comment type="subcellular location">
    <subcellularLocation>
        <location evidence="1">Mitochondrion outer membrane</location>
        <topology evidence="1">Multi-pass membrane protein</topology>
    </subcellularLocation>
</comment>
<proteinExistence type="inferred from homology"/>
<dbReference type="FunCoup" id="A0A2T3A752">
    <property type="interactions" value="136"/>
</dbReference>
<evidence type="ECO:0000256" key="2">
    <source>
        <dbReference type="ARBA" id="ARBA00010913"/>
    </source>
</evidence>
<dbReference type="Gene3D" id="2.40.160.50">
    <property type="entry name" value="membrane protein fhac: a member of the omp85/tpsb transporter family"/>
    <property type="match status" value="1"/>
</dbReference>
<feature type="domain" description="Bacterial surface antigen (D15)" evidence="6">
    <location>
        <begin position="174"/>
        <end position="544"/>
    </location>
</feature>